<dbReference type="InterPro" id="IPR057727">
    <property type="entry name" value="WCX_dom"/>
</dbReference>
<dbReference type="InterPro" id="IPR013196">
    <property type="entry name" value="HTH_11"/>
</dbReference>
<dbReference type="PROSITE" id="PS00894">
    <property type="entry name" value="HTH_DEOR_1"/>
    <property type="match status" value="1"/>
</dbReference>
<dbReference type="InterPro" id="IPR051534">
    <property type="entry name" value="CBASS_pafABC_assoc_protein"/>
</dbReference>
<keyword evidence="3" id="KW-0804">Transcription</keyword>
<dbReference type="InterPro" id="IPR036390">
    <property type="entry name" value="WH_DNA-bd_sf"/>
</dbReference>
<dbReference type="InterPro" id="IPR028349">
    <property type="entry name" value="PafC-like"/>
</dbReference>
<comment type="caution">
    <text evidence="5">The sequence shown here is derived from an EMBL/GenBank/DDBJ whole genome shotgun (WGS) entry which is preliminary data.</text>
</comment>
<dbReference type="Pfam" id="PF08279">
    <property type="entry name" value="HTH_11"/>
    <property type="match status" value="1"/>
</dbReference>
<dbReference type="Pfam" id="PF13280">
    <property type="entry name" value="WYL"/>
    <property type="match status" value="1"/>
</dbReference>
<evidence type="ECO:0000256" key="2">
    <source>
        <dbReference type="ARBA" id="ARBA00023125"/>
    </source>
</evidence>
<evidence type="ECO:0000313" key="6">
    <source>
        <dbReference type="Proteomes" id="UP000237104"/>
    </source>
</evidence>
<dbReference type="PANTHER" id="PTHR34580">
    <property type="match status" value="1"/>
</dbReference>
<dbReference type="Proteomes" id="UP000237104">
    <property type="component" value="Unassembled WGS sequence"/>
</dbReference>
<feature type="domain" description="HTH deoR-type" evidence="4">
    <location>
        <begin position="4"/>
        <end position="59"/>
    </location>
</feature>
<dbReference type="InterPro" id="IPR018356">
    <property type="entry name" value="Tscrpt_reg_HTH_DeoR_CS"/>
</dbReference>
<dbReference type="GO" id="GO:0003700">
    <property type="term" value="F:DNA-binding transcription factor activity"/>
    <property type="evidence" value="ECO:0007669"/>
    <property type="project" value="InterPro"/>
</dbReference>
<dbReference type="PROSITE" id="PS52050">
    <property type="entry name" value="WYL"/>
    <property type="match status" value="1"/>
</dbReference>
<gene>
    <name evidence="5" type="ORF">C3B59_05730</name>
</gene>
<keyword evidence="1" id="KW-0805">Transcription regulation</keyword>
<proteinExistence type="predicted"/>
<dbReference type="PIRSF" id="PIRSF016838">
    <property type="entry name" value="PafC"/>
    <property type="match status" value="1"/>
</dbReference>
<dbReference type="EMBL" id="PPXF01000023">
    <property type="protein sequence ID" value="POH69139.1"/>
    <property type="molecule type" value="Genomic_DNA"/>
</dbReference>
<dbReference type="AlphaFoldDB" id="A0A2S3ZLD3"/>
<sequence length="324" mass="34938">MWETSERLLRLLALLQHSRIWSADQLAEEIAVTERTVRRDVARLRQLGYPVTTIHGAGGGYELEPGAALPPLMFDEKEAVATVLALQDAAATESPAGASDALSALSKIHGAMPQRLRAAVAALTNHSSSLELGSLIGAPAAVLSIDTLLLLAKACRSGRQVTCVYQKHAGQSSPRRLEPLHLVHTMNRWYLVAFAADSGGWRTFRVDRITEPVVTPTPNYPREPPSELDSFVTQQIAAGVRQVTGTVRVHAPISEVAAWISPAWGTIVPETTTASLITAGADSYSAMARWLLLLDRPLEVLHPPELRSAFAAISATARQIADNE</sequence>
<dbReference type="Gene3D" id="1.10.10.10">
    <property type="entry name" value="Winged helix-like DNA-binding domain superfamily/Winged helix DNA-binding domain"/>
    <property type="match status" value="1"/>
</dbReference>
<dbReference type="InterPro" id="IPR036388">
    <property type="entry name" value="WH-like_DNA-bd_sf"/>
</dbReference>
<evidence type="ECO:0000313" key="5">
    <source>
        <dbReference type="EMBL" id="POH69139.1"/>
    </source>
</evidence>
<dbReference type="Pfam" id="PF25583">
    <property type="entry name" value="WCX"/>
    <property type="match status" value="1"/>
</dbReference>
<dbReference type="InterPro" id="IPR026881">
    <property type="entry name" value="WYL_dom"/>
</dbReference>
<evidence type="ECO:0000259" key="4">
    <source>
        <dbReference type="PROSITE" id="PS51000"/>
    </source>
</evidence>
<organism evidence="5 6">
    <name type="scientific">Cryobacterium zongtaii</name>
    <dbReference type="NCBI Taxonomy" id="1259217"/>
    <lineage>
        <taxon>Bacteria</taxon>
        <taxon>Bacillati</taxon>
        <taxon>Actinomycetota</taxon>
        <taxon>Actinomycetes</taxon>
        <taxon>Micrococcales</taxon>
        <taxon>Microbacteriaceae</taxon>
        <taxon>Cryobacterium</taxon>
    </lineage>
</organism>
<dbReference type="PANTHER" id="PTHR34580:SF3">
    <property type="entry name" value="PROTEIN PAFB"/>
    <property type="match status" value="1"/>
</dbReference>
<evidence type="ECO:0000256" key="1">
    <source>
        <dbReference type="ARBA" id="ARBA00023015"/>
    </source>
</evidence>
<dbReference type="SUPFAM" id="SSF46785">
    <property type="entry name" value="Winged helix' DNA-binding domain"/>
    <property type="match status" value="1"/>
</dbReference>
<keyword evidence="2" id="KW-0238">DNA-binding</keyword>
<evidence type="ECO:0000256" key="3">
    <source>
        <dbReference type="ARBA" id="ARBA00023163"/>
    </source>
</evidence>
<reference evidence="5 6" key="1">
    <citation type="submission" date="2018-01" db="EMBL/GenBank/DDBJ databases">
        <title>Cryobacterium sp. nov., from glaciers in China.</title>
        <authorList>
            <person name="Liu Q."/>
            <person name="Xin Y.-H."/>
        </authorList>
    </citation>
    <scope>NUCLEOTIDE SEQUENCE [LARGE SCALE GENOMIC DNA]</scope>
    <source>
        <strain evidence="5 6">TMB1-8</strain>
    </source>
</reference>
<dbReference type="GO" id="GO:0003677">
    <property type="term" value="F:DNA binding"/>
    <property type="evidence" value="ECO:0007669"/>
    <property type="project" value="UniProtKB-KW"/>
</dbReference>
<protein>
    <submittedName>
        <fullName evidence="5">Transcriptional regulator</fullName>
    </submittedName>
</protein>
<dbReference type="InterPro" id="IPR001034">
    <property type="entry name" value="DeoR_HTH"/>
</dbReference>
<dbReference type="PROSITE" id="PS51000">
    <property type="entry name" value="HTH_DEOR_2"/>
    <property type="match status" value="1"/>
</dbReference>
<dbReference type="OrthoDB" id="8555652at2"/>
<dbReference type="RefSeq" id="WP_103430432.1">
    <property type="nucleotide sequence ID" value="NZ_PPXF01000023.1"/>
</dbReference>
<accession>A0A2S3ZLD3</accession>
<name>A0A2S3ZLD3_9MICO</name>